<evidence type="ECO:0008006" key="3">
    <source>
        <dbReference type="Google" id="ProtNLM"/>
    </source>
</evidence>
<keyword evidence="2" id="KW-1185">Reference proteome</keyword>
<evidence type="ECO:0000313" key="2">
    <source>
        <dbReference type="Proteomes" id="UP001363622"/>
    </source>
</evidence>
<reference evidence="1 2" key="1">
    <citation type="submission" date="2024-04" db="EMBL/GenBank/DDBJ databases">
        <title>Phyllosticta paracitricarpa is synonymous to the EU quarantine fungus P. citricarpa based on phylogenomic analyses.</title>
        <authorList>
            <consortium name="Lawrence Berkeley National Laboratory"/>
            <person name="Van Ingen-Buijs V.A."/>
            <person name="Van Westerhoven A.C."/>
            <person name="Haridas S."/>
            <person name="Skiadas P."/>
            <person name="Martin F."/>
            <person name="Groenewald J.Z."/>
            <person name="Crous P.W."/>
            <person name="Seidl M.F."/>
        </authorList>
    </citation>
    <scope>NUCLEOTIDE SEQUENCE [LARGE SCALE GENOMIC DNA]</scope>
    <source>
        <strain evidence="1 2">CBS 123371</strain>
    </source>
</reference>
<protein>
    <recommendedName>
        <fullName evidence="3">Secreted protein</fullName>
    </recommendedName>
</protein>
<dbReference type="EMBL" id="JBBPHU010000005">
    <property type="protein sequence ID" value="KAK7517903.1"/>
    <property type="molecule type" value="Genomic_DNA"/>
</dbReference>
<gene>
    <name evidence="1" type="ORF">IWZ03DRAFT_377423</name>
</gene>
<evidence type="ECO:0000313" key="1">
    <source>
        <dbReference type="EMBL" id="KAK7517903.1"/>
    </source>
</evidence>
<accession>A0ABR1KN30</accession>
<sequence>MIQESGNKIKNSTAGLQWLLTALLLGCPAAIGERHWHRYGKRACEQLRRSWRCWIGVGSCPGRGREQRHAFQLCERISGELPGKDWEHQKYHDERQIFPATTDVREKTRSK</sequence>
<comment type="caution">
    <text evidence="1">The sequence shown here is derived from an EMBL/GenBank/DDBJ whole genome shotgun (WGS) entry which is preliminary data.</text>
</comment>
<name>A0ABR1KN30_9PEZI</name>
<dbReference type="Proteomes" id="UP001363622">
    <property type="component" value="Unassembled WGS sequence"/>
</dbReference>
<organism evidence="1 2">
    <name type="scientific">Phyllosticta citriasiana</name>
    <dbReference type="NCBI Taxonomy" id="595635"/>
    <lineage>
        <taxon>Eukaryota</taxon>
        <taxon>Fungi</taxon>
        <taxon>Dikarya</taxon>
        <taxon>Ascomycota</taxon>
        <taxon>Pezizomycotina</taxon>
        <taxon>Dothideomycetes</taxon>
        <taxon>Dothideomycetes incertae sedis</taxon>
        <taxon>Botryosphaeriales</taxon>
        <taxon>Phyllostictaceae</taxon>
        <taxon>Phyllosticta</taxon>
    </lineage>
</organism>
<proteinExistence type="predicted"/>